<organism evidence="2 3">
    <name type="scientific">Phormidium nigroviride PCC 7112</name>
    <dbReference type="NCBI Taxonomy" id="179408"/>
    <lineage>
        <taxon>Bacteria</taxon>
        <taxon>Bacillati</taxon>
        <taxon>Cyanobacteriota</taxon>
        <taxon>Cyanophyceae</taxon>
        <taxon>Oscillatoriophycideae</taxon>
        <taxon>Oscillatoriales</taxon>
        <taxon>Oscillatoriaceae</taxon>
        <taxon>Phormidium</taxon>
    </lineage>
</organism>
<protein>
    <submittedName>
        <fullName evidence="2">Uncharacterized protein</fullName>
    </submittedName>
</protein>
<dbReference type="eggNOG" id="ENOG502ZC9R">
    <property type="taxonomic scope" value="Bacteria"/>
</dbReference>
<feature type="chain" id="PRO_5003936952" evidence="1">
    <location>
        <begin position="26"/>
        <end position="221"/>
    </location>
</feature>
<sequence precursor="true">MKIFKFVLAILVMTANLVFVPPSWADAPKTPKYATNPDYIEVTQALNTLKTAKDAPNLAETYTPEQLQQKIAQLEFQKYTLETGKPWGQCRNETGKTLAVYGPKGKKAASSTYENALYFLADGQTTKHKWDCDGIYLPSDIKATDLRTTDRPSEALTGGLAVKIVDGTQLVARANPDTGAVEFNVPTAKVFQPGDANWFVPDVTQAYIDTQVPNAPTEEND</sequence>
<keyword evidence="1" id="KW-0732">Signal</keyword>
<dbReference type="PATRIC" id="fig|179408.3.peg.5775"/>
<dbReference type="Proteomes" id="UP000010478">
    <property type="component" value="Chromosome"/>
</dbReference>
<dbReference type="KEGG" id="oni:Osc7112_4651"/>
<keyword evidence="3" id="KW-1185">Reference proteome</keyword>
<accession>K9VLW2</accession>
<evidence type="ECO:0000256" key="1">
    <source>
        <dbReference type="SAM" id="SignalP"/>
    </source>
</evidence>
<name>K9VLW2_9CYAN</name>
<dbReference type="RefSeq" id="WP_015178177.1">
    <property type="nucleotide sequence ID" value="NC_019729.1"/>
</dbReference>
<dbReference type="STRING" id="179408.Osc7112_4651"/>
<feature type="signal peptide" evidence="1">
    <location>
        <begin position="1"/>
        <end position="25"/>
    </location>
</feature>
<evidence type="ECO:0000313" key="3">
    <source>
        <dbReference type="Proteomes" id="UP000010478"/>
    </source>
</evidence>
<evidence type="ECO:0000313" key="2">
    <source>
        <dbReference type="EMBL" id="AFZ08941.1"/>
    </source>
</evidence>
<proteinExistence type="predicted"/>
<reference evidence="2 3" key="1">
    <citation type="submission" date="2012-05" db="EMBL/GenBank/DDBJ databases">
        <title>Finished chromosome of genome of Oscillatoria sp. PCC 7112.</title>
        <authorList>
            <consortium name="US DOE Joint Genome Institute"/>
            <person name="Gugger M."/>
            <person name="Coursin T."/>
            <person name="Rippka R."/>
            <person name="Tandeau De Marsac N."/>
            <person name="Huntemann M."/>
            <person name="Wei C.-L."/>
            <person name="Han J."/>
            <person name="Detter J.C."/>
            <person name="Han C."/>
            <person name="Tapia R."/>
            <person name="Davenport K."/>
            <person name="Daligault H."/>
            <person name="Erkkila T."/>
            <person name="Gu W."/>
            <person name="Munk A.C.C."/>
            <person name="Teshima H."/>
            <person name="Xu Y."/>
            <person name="Chain P."/>
            <person name="Chen A."/>
            <person name="Krypides N."/>
            <person name="Mavromatis K."/>
            <person name="Markowitz V."/>
            <person name="Szeto E."/>
            <person name="Ivanova N."/>
            <person name="Mikhailova N."/>
            <person name="Ovchinnikova G."/>
            <person name="Pagani I."/>
            <person name="Pati A."/>
            <person name="Goodwin L."/>
            <person name="Peters L."/>
            <person name="Pitluck S."/>
            <person name="Woyke T."/>
            <person name="Kerfeld C."/>
        </authorList>
    </citation>
    <scope>NUCLEOTIDE SEQUENCE [LARGE SCALE GENOMIC DNA]</scope>
    <source>
        <strain evidence="2 3">PCC 7112</strain>
    </source>
</reference>
<dbReference type="EMBL" id="CP003614">
    <property type="protein sequence ID" value="AFZ08941.1"/>
    <property type="molecule type" value="Genomic_DNA"/>
</dbReference>
<dbReference type="OrthoDB" id="422351at2"/>
<dbReference type="AlphaFoldDB" id="K9VLW2"/>
<dbReference type="HOGENOM" id="CLU_1249587_0_0_3"/>
<gene>
    <name evidence="2" type="ORF">Osc7112_4651</name>
</gene>